<protein>
    <submittedName>
        <fullName evidence="1">Uncharacterized protein</fullName>
    </submittedName>
</protein>
<keyword evidence="2" id="KW-1185">Reference proteome</keyword>
<gene>
    <name evidence="1" type="ORF">P3T76_003974</name>
</gene>
<comment type="caution">
    <text evidence="1">The sequence shown here is derived from an EMBL/GenBank/DDBJ whole genome shotgun (WGS) entry which is preliminary data.</text>
</comment>
<evidence type="ECO:0000313" key="1">
    <source>
        <dbReference type="EMBL" id="KAK1944062.1"/>
    </source>
</evidence>
<dbReference type="Proteomes" id="UP001259832">
    <property type="component" value="Unassembled WGS sequence"/>
</dbReference>
<sequence>MSGMTNVTMSSDSKRDFLARKLKLLRRFKDGLSGSPEWVSSLFLPVEIPVYVVLTRKLQEQHIEKFDMRDFSSLETLNGIEVYEATKDNLNQLANGGKSVVLLNHLYSVKYLVNPVDIPKKKKKNYMNDWVRRRTSYGYDALYRGAKNRNQGGSWVVWDPYVMFPVHRIEITDVNREAIVNALPEKTQLHEQYLKVLLKKPTEASTPVPSVISDEATDKLRTLISSASPLYEVLNVWYPWNGKTLYTGATQVTPPGIEKALASTLNFFPQLAGSTRSKSPFGGMKYLKRKGS</sequence>
<evidence type="ECO:0000313" key="2">
    <source>
        <dbReference type="Proteomes" id="UP001259832"/>
    </source>
</evidence>
<proteinExistence type="predicted"/>
<dbReference type="AlphaFoldDB" id="A0AAD9LQX9"/>
<name>A0AAD9LQX9_9STRA</name>
<organism evidence="1 2">
    <name type="scientific">Phytophthora citrophthora</name>
    <dbReference type="NCBI Taxonomy" id="4793"/>
    <lineage>
        <taxon>Eukaryota</taxon>
        <taxon>Sar</taxon>
        <taxon>Stramenopiles</taxon>
        <taxon>Oomycota</taxon>
        <taxon>Peronosporomycetes</taxon>
        <taxon>Peronosporales</taxon>
        <taxon>Peronosporaceae</taxon>
        <taxon>Phytophthora</taxon>
    </lineage>
</organism>
<dbReference type="EMBL" id="JASMQC010000006">
    <property type="protein sequence ID" value="KAK1944062.1"/>
    <property type="molecule type" value="Genomic_DNA"/>
</dbReference>
<reference evidence="1" key="1">
    <citation type="submission" date="2023-08" db="EMBL/GenBank/DDBJ databases">
        <title>Reference Genome Resource for the Citrus Pathogen Phytophthora citrophthora.</title>
        <authorList>
            <person name="Moller H."/>
            <person name="Coetzee B."/>
            <person name="Rose L.J."/>
            <person name="Van Niekerk J.M."/>
        </authorList>
    </citation>
    <scope>NUCLEOTIDE SEQUENCE</scope>
    <source>
        <strain evidence="1">STE-U-9442</strain>
    </source>
</reference>
<accession>A0AAD9LQX9</accession>